<keyword evidence="5" id="KW-1185">Reference proteome</keyword>
<proteinExistence type="predicted"/>
<dbReference type="Pfam" id="PF10708">
    <property type="entry name" value="DUF2510"/>
    <property type="match status" value="1"/>
</dbReference>
<feature type="domain" description="DUF2510" evidence="3">
    <location>
        <begin position="5"/>
        <end position="43"/>
    </location>
</feature>
<feature type="compositionally biased region" description="Pro residues" evidence="1">
    <location>
        <begin position="38"/>
        <end position="48"/>
    </location>
</feature>
<evidence type="ECO:0000313" key="4">
    <source>
        <dbReference type="EMBL" id="PJE94959.1"/>
    </source>
</evidence>
<gene>
    <name evidence="4" type="ORF">CUT44_25145</name>
</gene>
<sequence>MTTPPGWHPDPGHTGPGPAPERWWDGSAWTAHTRFPAGLPPQVPPPPERPSRGPLVAAVIAAAVVVTALVAGTLLLLGGSGEAGDRARPGGGTGADKNPGGDPTEDGTPGEGPEDSEDVPPDGDGPGTAVDRTNGVSVPVPEGWSQARTDTGIWLSSGSYPCPGDTSLGCVRGGVSVRPADPGAGTDPEAVAEADIARNAEESYDAKAYGGVAGHQVVSSGEVTVAGQRGHRIRWRIDNRLEPDAYVESVVFPAPDGGRLLVMRLGFDVHADAPSPAEMDRIVSGVRAADGPGMEV</sequence>
<evidence type="ECO:0000259" key="3">
    <source>
        <dbReference type="Pfam" id="PF10708"/>
    </source>
</evidence>
<dbReference type="RefSeq" id="WP_100204215.1">
    <property type="nucleotide sequence ID" value="NZ_PGGW01000067.1"/>
</dbReference>
<organism evidence="4 5">
    <name type="scientific">Streptomyces carminius</name>
    <dbReference type="NCBI Taxonomy" id="2665496"/>
    <lineage>
        <taxon>Bacteria</taxon>
        <taxon>Bacillati</taxon>
        <taxon>Actinomycetota</taxon>
        <taxon>Actinomycetes</taxon>
        <taxon>Kitasatosporales</taxon>
        <taxon>Streptomycetaceae</taxon>
        <taxon>Streptomyces</taxon>
    </lineage>
</organism>
<feature type="transmembrane region" description="Helical" evidence="2">
    <location>
        <begin position="55"/>
        <end position="78"/>
    </location>
</feature>
<evidence type="ECO:0000256" key="1">
    <source>
        <dbReference type="SAM" id="MobiDB-lite"/>
    </source>
</evidence>
<dbReference type="AlphaFoldDB" id="A0A2M8LSQ0"/>
<evidence type="ECO:0000313" key="5">
    <source>
        <dbReference type="Proteomes" id="UP000230407"/>
    </source>
</evidence>
<protein>
    <recommendedName>
        <fullName evidence="3">DUF2510 domain-containing protein</fullName>
    </recommendedName>
</protein>
<keyword evidence="2" id="KW-0812">Transmembrane</keyword>
<dbReference type="Proteomes" id="UP000230407">
    <property type="component" value="Unassembled WGS sequence"/>
</dbReference>
<reference evidence="4 5" key="1">
    <citation type="submission" date="2017-11" db="EMBL/GenBank/DDBJ databases">
        <title>Streptomyces carmine sp. nov., a novel actinomycete isolated from Sophora alopecuroides in Xinjiang, China.</title>
        <authorList>
            <person name="Wang Y."/>
            <person name="Luo X."/>
            <person name="Wan C."/>
            <person name="Zhang L."/>
        </authorList>
    </citation>
    <scope>NUCLEOTIDE SEQUENCE [LARGE SCALE GENOMIC DNA]</scope>
    <source>
        <strain evidence="4 5">TRM SA0054</strain>
    </source>
</reference>
<accession>A0A2M8LSQ0</accession>
<dbReference type="EMBL" id="PGGW01000067">
    <property type="protein sequence ID" value="PJE94959.1"/>
    <property type="molecule type" value="Genomic_DNA"/>
</dbReference>
<feature type="compositionally biased region" description="Acidic residues" evidence="1">
    <location>
        <begin position="112"/>
        <end position="121"/>
    </location>
</feature>
<evidence type="ECO:0000256" key="2">
    <source>
        <dbReference type="SAM" id="Phobius"/>
    </source>
</evidence>
<dbReference type="InterPro" id="IPR018929">
    <property type="entry name" value="DUF2510"/>
</dbReference>
<comment type="caution">
    <text evidence="4">The sequence shown here is derived from an EMBL/GenBank/DDBJ whole genome shotgun (WGS) entry which is preliminary data.</text>
</comment>
<keyword evidence="2" id="KW-1133">Transmembrane helix</keyword>
<name>A0A2M8LSQ0_9ACTN</name>
<keyword evidence="2" id="KW-0472">Membrane</keyword>
<feature type="region of interest" description="Disordered" evidence="1">
    <location>
        <begin position="1"/>
        <end position="53"/>
    </location>
</feature>
<feature type="region of interest" description="Disordered" evidence="1">
    <location>
        <begin position="79"/>
        <end position="145"/>
    </location>
</feature>